<evidence type="ECO:0000313" key="6">
    <source>
        <dbReference type="EMBL" id="CAH0103685.1"/>
    </source>
</evidence>
<dbReference type="InterPro" id="IPR002110">
    <property type="entry name" value="Ankyrin_rpt"/>
</dbReference>
<dbReference type="SUPFAM" id="SSF48403">
    <property type="entry name" value="Ankyrin repeat"/>
    <property type="match status" value="1"/>
</dbReference>
<proteinExistence type="predicted"/>
<dbReference type="PANTHER" id="PTHR24197">
    <property type="entry name" value="ANKYRIN REPEAT DOMAIN-CONTAINING PROTEIN 61"/>
    <property type="match status" value="1"/>
</dbReference>
<feature type="repeat" description="ANK" evidence="5">
    <location>
        <begin position="482"/>
        <end position="520"/>
    </location>
</feature>
<dbReference type="EMBL" id="CAKKLH010000112">
    <property type="protein sequence ID" value="CAH0103685.1"/>
    <property type="molecule type" value="Genomic_DNA"/>
</dbReference>
<dbReference type="AlphaFoldDB" id="A0A8J2WLP8"/>
<dbReference type="Proteomes" id="UP000789390">
    <property type="component" value="Unassembled WGS sequence"/>
</dbReference>
<reference evidence="6" key="1">
    <citation type="submission" date="2021-11" db="EMBL/GenBank/DDBJ databases">
        <authorList>
            <person name="Schell T."/>
        </authorList>
    </citation>
    <scope>NUCLEOTIDE SEQUENCE</scope>
    <source>
        <strain evidence="6">M5</strain>
    </source>
</reference>
<evidence type="ECO:0000313" key="7">
    <source>
        <dbReference type="Proteomes" id="UP000789390"/>
    </source>
</evidence>
<evidence type="ECO:0000256" key="4">
    <source>
        <dbReference type="ARBA" id="ARBA00039237"/>
    </source>
</evidence>
<dbReference type="Gene3D" id="1.25.40.20">
    <property type="entry name" value="Ankyrin repeat-containing domain"/>
    <property type="match status" value="1"/>
</dbReference>
<comment type="function">
    <text evidence="3">Plays an important role in regulating intracellular signaling events associated with erythroid terminal differentiation.</text>
</comment>
<dbReference type="PROSITE" id="PS50088">
    <property type="entry name" value="ANK_REPEAT"/>
    <property type="match status" value="1"/>
</dbReference>
<name>A0A8J2WLP8_9CRUS</name>
<evidence type="ECO:0000256" key="5">
    <source>
        <dbReference type="PROSITE-ProRule" id="PRU00023"/>
    </source>
</evidence>
<evidence type="ECO:0000256" key="3">
    <source>
        <dbReference type="ARBA" id="ARBA00037385"/>
    </source>
</evidence>
<evidence type="ECO:0000256" key="2">
    <source>
        <dbReference type="ARBA" id="ARBA00023043"/>
    </source>
</evidence>
<dbReference type="InterPro" id="IPR036770">
    <property type="entry name" value="Ankyrin_rpt-contain_sf"/>
</dbReference>
<gene>
    <name evidence="6" type="ORF">DGAL_LOCUS6267</name>
</gene>
<organism evidence="6 7">
    <name type="scientific">Daphnia galeata</name>
    <dbReference type="NCBI Taxonomy" id="27404"/>
    <lineage>
        <taxon>Eukaryota</taxon>
        <taxon>Metazoa</taxon>
        <taxon>Ecdysozoa</taxon>
        <taxon>Arthropoda</taxon>
        <taxon>Crustacea</taxon>
        <taxon>Branchiopoda</taxon>
        <taxon>Diplostraca</taxon>
        <taxon>Cladocera</taxon>
        <taxon>Anomopoda</taxon>
        <taxon>Daphniidae</taxon>
        <taxon>Daphnia</taxon>
    </lineage>
</organism>
<sequence>MASSAECPCNCTDLLFEAVRMNSVSKLQFAKRTYSEIQLMTSMAQCNEEGETPLLIAIKKRNWSLIHEFLAIFKKFYVEPQSMPPMCYFSIDQLSNQIPITELIDFLINDICDENWLIFLAKVFIKSTSFTREDRIIALELIGASFMMSIGSLRSTGLCDIGLQCWRDAMILRSANPYALPKIPATSVSSEASSVVFGNANEVMEIEELNLLQEELRRDYMPWGRKFYKRMQLQALLVVRRISIQETLGHPNWLYLESLLRFGSDVLPHRIWSASLQPQNVVLNVENRIVINTCHLIMEELRNGFDPKMIFPKTLRVFIETLHLMSCYFVTVKMMEDELDETRREELSYANFLVSTEFINAVANLFPEQENISSVKFESHCFASVIYNFLFVLDSISPQLTYQEKKVLEEYYSSYIRNFFPTRTTTVLHEAVQEIKKSDYLYMLRVSGCGVGFKIQGKLNTIHSLIKLFLKLGADPNAIDEMGRTPLHILAGMKQVHLNNYLPIYQTLVNAGSYLDLSDDNDETVRTVLKKMLMRYTQNGEMIDPYFESLIDSVLPLTCLCTRVIRRHRIPYQDRLPLILQKLVSS</sequence>
<keyword evidence="2 5" id="KW-0040">ANK repeat</keyword>
<evidence type="ECO:0000256" key="1">
    <source>
        <dbReference type="ARBA" id="ARBA00022737"/>
    </source>
</evidence>
<dbReference type="PANTHER" id="PTHR24197:SF44">
    <property type="entry name" value="ANKYRIN REPEAT DOMAIN-CONTAINING PROTEIN 54"/>
    <property type="match status" value="1"/>
</dbReference>
<protein>
    <recommendedName>
        <fullName evidence="4">Ankyrin repeat domain-containing protein 54</fullName>
    </recommendedName>
</protein>
<dbReference type="OrthoDB" id="6049841at2759"/>
<comment type="caution">
    <text evidence="6">The sequence shown here is derived from an EMBL/GenBank/DDBJ whole genome shotgun (WGS) entry which is preliminary data.</text>
</comment>
<keyword evidence="7" id="KW-1185">Reference proteome</keyword>
<accession>A0A8J2WLP8</accession>
<keyword evidence="1" id="KW-0677">Repeat</keyword>